<dbReference type="Pfam" id="PF01740">
    <property type="entry name" value="STAS"/>
    <property type="match status" value="1"/>
</dbReference>
<sequence>MGSIVFVLFHIVFCLAQASAIHRPYSNQPVFGHMVRMSAISPIVGGPLFIYLLSGEFPAVYPTIDAFPAPFFSQMAAVVDRCLTEAGIVNEEDDIVFLTTFGVLSAISLIMTGLLVVLGTKIKLVNLSAFLPYPVMCGFFSGVGVLLWTLSFLVDTGANVWSVLFHGGMTEIIRCSKHHVGSLIVGASMFAVGKVNSAMSPLVSLVPIVLVYSAMYIFGVSLQEARNDGWFWKLEEFAITKVTWDNIGDLKWQPPLPFGIVKSVIDGKVHWPAVFEGLPIALSMAVIFFIRCSIHPPALRKSSKNLAAWQEEQEKLKEDKANGVIKVGDDSAGDGFISDEEDNQPGDIENTASIRISSEGKKSSKSMADVLYDYGKVLMITGISGGVACLPSIGAGGTMYKLGAGYSAPQYGSIILLAIFYLTQFNLVGFLPKMIFSSLLVTCSLEMIETWFLNSYQKTSIKSEWMVVPVIVVLTFVVGVLQSVFMGLAMSTFIFVGTFFRSGPVKFIATGLTVHSTTERNIEDCEWLDQHGDLIQILVLQSHIFFGNANSCLSYVTSMFEEPETVNQPDFPLPPLPKHIIIDMTLVSGIDTSAVDIIAEMVQLCHSKNCHIMLAGLTPELKRVLALGKVKPSASKKSPYWKLRYPPDMESALCKAEDGVLKTECNVEEKEMKRSRQRRASTLPDGFHYALHQIDLQHNMDVANSLISLRSHASIVDLKAGDSLFRDNTGVIIEERGSGLFFIEHGMINVERDSSLTHTRGSTRGSRGSLVSQRMKRNNHTGIYATPRMKANSDSLTGLQARTGTIGREAAILKKSAGLMREQRTVRLARLKPGFVIGALGDPSSLHSSGDHIAVTPCRLHHISQIEIEKLEENNPRIVLELFKMMSTLQARKQEITISQLTTMTAIMTSLAPTKPVGRITMAAIKHAVGYES</sequence>
<dbReference type="Gene3D" id="3.30.750.24">
    <property type="entry name" value="STAS domain"/>
    <property type="match status" value="1"/>
</dbReference>
<feature type="transmembrane region" description="Helical" evidence="1">
    <location>
        <begin position="130"/>
        <end position="154"/>
    </location>
</feature>
<feature type="chain" id="PRO_5031538215" description="STAS domain-containing protein" evidence="2">
    <location>
        <begin position="21"/>
        <end position="933"/>
    </location>
</feature>
<name>A0A7S3Q242_9STRA</name>
<evidence type="ECO:0000313" key="4">
    <source>
        <dbReference type="EMBL" id="CAE0463324.1"/>
    </source>
</evidence>
<protein>
    <recommendedName>
        <fullName evidence="3">STAS domain-containing protein</fullName>
    </recommendedName>
</protein>
<gene>
    <name evidence="4" type="ORF">CDEB00056_LOCUS8165</name>
</gene>
<dbReference type="PROSITE" id="PS50801">
    <property type="entry name" value="STAS"/>
    <property type="match status" value="1"/>
</dbReference>
<evidence type="ECO:0000256" key="2">
    <source>
        <dbReference type="SAM" id="SignalP"/>
    </source>
</evidence>
<reference evidence="4" key="1">
    <citation type="submission" date="2021-01" db="EMBL/GenBank/DDBJ databases">
        <authorList>
            <person name="Corre E."/>
            <person name="Pelletier E."/>
            <person name="Niang G."/>
            <person name="Scheremetjew M."/>
            <person name="Finn R."/>
            <person name="Kale V."/>
            <person name="Holt S."/>
            <person name="Cochrane G."/>
            <person name="Meng A."/>
            <person name="Brown T."/>
            <person name="Cohen L."/>
        </authorList>
    </citation>
    <scope>NUCLEOTIDE SEQUENCE</scope>
    <source>
        <strain evidence="4">MM31A-1</strain>
    </source>
</reference>
<keyword evidence="2" id="KW-0732">Signal</keyword>
<dbReference type="InterPro" id="IPR014710">
    <property type="entry name" value="RmlC-like_jellyroll"/>
</dbReference>
<dbReference type="SUPFAM" id="SSF52091">
    <property type="entry name" value="SpoIIaa-like"/>
    <property type="match status" value="1"/>
</dbReference>
<feature type="transmembrane region" description="Helical" evidence="1">
    <location>
        <begin position="95"/>
        <end position="118"/>
    </location>
</feature>
<feature type="transmembrane region" description="Helical" evidence="1">
    <location>
        <begin position="202"/>
        <end position="222"/>
    </location>
</feature>
<accession>A0A7S3Q242</accession>
<dbReference type="EMBL" id="HBIO01010517">
    <property type="protein sequence ID" value="CAE0463324.1"/>
    <property type="molecule type" value="Transcribed_RNA"/>
</dbReference>
<dbReference type="AlphaFoldDB" id="A0A7S3Q242"/>
<keyword evidence="1" id="KW-1133">Transmembrane helix</keyword>
<feature type="transmembrane region" description="Helical" evidence="1">
    <location>
        <begin position="411"/>
        <end position="428"/>
    </location>
</feature>
<dbReference type="PANTHER" id="PTHR43310">
    <property type="entry name" value="SULFATE TRANSPORTER YBAR-RELATED"/>
    <property type="match status" value="1"/>
</dbReference>
<keyword evidence="1" id="KW-0472">Membrane</keyword>
<dbReference type="SUPFAM" id="SSF51206">
    <property type="entry name" value="cAMP-binding domain-like"/>
    <property type="match status" value="1"/>
</dbReference>
<proteinExistence type="predicted"/>
<feature type="domain" description="STAS" evidence="3">
    <location>
        <begin position="537"/>
        <end position="656"/>
    </location>
</feature>
<feature type="signal peptide" evidence="2">
    <location>
        <begin position="1"/>
        <end position="20"/>
    </location>
</feature>
<dbReference type="PANTHER" id="PTHR43310:SF1">
    <property type="entry name" value="SULFATE TRANSPORTER YBAR-RELATED"/>
    <property type="match status" value="1"/>
</dbReference>
<evidence type="ECO:0000259" key="3">
    <source>
        <dbReference type="PROSITE" id="PS50801"/>
    </source>
</evidence>
<feature type="transmembrane region" description="Helical" evidence="1">
    <location>
        <begin position="465"/>
        <end position="496"/>
    </location>
</feature>
<dbReference type="InterPro" id="IPR036513">
    <property type="entry name" value="STAS_dom_sf"/>
</dbReference>
<dbReference type="InterPro" id="IPR052706">
    <property type="entry name" value="Membrane-Transporter-like"/>
</dbReference>
<dbReference type="Gene3D" id="2.60.120.10">
    <property type="entry name" value="Jelly Rolls"/>
    <property type="match status" value="1"/>
</dbReference>
<dbReference type="CDD" id="cd07042">
    <property type="entry name" value="STAS_SulP_like_sulfate_transporter"/>
    <property type="match status" value="1"/>
</dbReference>
<evidence type="ECO:0000256" key="1">
    <source>
        <dbReference type="SAM" id="Phobius"/>
    </source>
</evidence>
<organism evidence="4">
    <name type="scientific">Chaetoceros debilis</name>
    <dbReference type="NCBI Taxonomy" id="122233"/>
    <lineage>
        <taxon>Eukaryota</taxon>
        <taxon>Sar</taxon>
        <taxon>Stramenopiles</taxon>
        <taxon>Ochrophyta</taxon>
        <taxon>Bacillariophyta</taxon>
        <taxon>Coscinodiscophyceae</taxon>
        <taxon>Chaetocerotophycidae</taxon>
        <taxon>Chaetocerotales</taxon>
        <taxon>Chaetocerotaceae</taxon>
        <taxon>Chaetoceros</taxon>
    </lineage>
</organism>
<keyword evidence="1" id="KW-0812">Transmembrane</keyword>
<dbReference type="InterPro" id="IPR002645">
    <property type="entry name" value="STAS_dom"/>
</dbReference>
<dbReference type="InterPro" id="IPR018490">
    <property type="entry name" value="cNMP-bd_dom_sf"/>
</dbReference>